<reference evidence="2" key="1">
    <citation type="submission" date="2017-01" db="EMBL/GenBank/DDBJ databases">
        <title>Genome Analysis of Deinococcus marmoris KOPRI26562.</title>
        <authorList>
            <person name="Kim J.H."/>
            <person name="Oh H.-M."/>
        </authorList>
    </citation>
    <scope>NUCLEOTIDE SEQUENCE [LARGE SCALE GENOMIC DNA]</scope>
    <source>
        <strain evidence="2">PAMC 26633</strain>
    </source>
</reference>
<dbReference type="EMBL" id="MTHB01000081">
    <property type="protein sequence ID" value="OXC78024.1"/>
    <property type="molecule type" value="Genomic_DNA"/>
</dbReference>
<dbReference type="OrthoDB" id="9131600at2"/>
<protein>
    <submittedName>
        <fullName evidence="1">Uncharacterized protein</fullName>
    </submittedName>
</protein>
<comment type="caution">
    <text evidence="1">The sequence shown here is derived from an EMBL/GenBank/DDBJ whole genome shotgun (WGS) entry which is preliminary data.</text>
</comment>
<accession>A0A226X3M0</accession>
<name>A0A226X3M0_CABSO</name>
<dbReference type="RefSeq" id="WP_089161017.1">
    <property type="nucleotide sequence ID" value="NZ_MTHB01000081.1"/>
</dbReference>
<evidence type="ECO:0000313" key="1">
    <source>
        <dbReference type="EMBL" id="OXC78024.1"/>
    </source>
</evidence>
<dbReference type="Proteomes" id="UP000214720">
    <property type="component" value="Unassembled WGS sequence"/>
</dbReference>
<proteinExistence type="predicted"/>
<sequence>MPTISFRVTDSQKIELEARSDGNVSDYVKSVLFDQQATLNQILQRLPSAQSVQPQDTRSAFDHTNPNIENILAEVLMLLRFTVKPDSKRSVHAELNRLGLPLWHPEADKS</sequence>
<gene>
    <name evidence="1" type="ORF">BSU04_13945</name>
</gene>
<evidence type="ECO:0000313" key="2">
    <source>
        <dbReference type="Proteomes" id="UP000214720"/>
    </source>
</evidence>
<dbReference type="AlphaFoldDB" id="A0A226X3M0"/>
<organism evidence="1 2">
    <name type="scientific">Caballeronia sordidicola</name>
    <name type="common">Burkholderia sordidicola</name>
    <dbReference type="NCBI Taxonomy" id="196367"/>
    <lineage>
        <taxon>Bacteria</taxon>
        <taxon>Pseudomonadati</taxon>
        <taxon>Pseudomonadota</taxon>
        <taxon>Betaproteobacteria</taxon>
        <taxon>Burkholderiales</taxon>
        <taxon>Burkholderiaceae</taxon>
        <taxon>Caballeronia</taxon>
    </lineage>
</organism>